<dbReference type="WBParaSite" id="PEQ_0001426701-mRNA-1">
    <property type="protein sequence ID" value="PEQ_0001426701-mRNA-1"/>
    <property type="gene ID" value="PEQ_0001426701"/>
</dbReference>
<dbReference type="AlphaFoldDB" id="A0A914SJV9"/>
<evidence type="ECO:0000313" key="2">
    <source>
        <dbReference type="WBParaSite" id="PEQ_0001426701-mRNA-1"/>
    </source>
</evidence>
<accession>A0A914SJV9</accession>
<organism evidence="1 2">
    <name type="scientific">Parascaris equorum</name>
    <name type="common">Equine roundworm</name>
    <dbReference type="NCBI Taxonomy" id="6256"/>
    <lineage>
        <taxon>Eukaryota</taxon>
        <taxon>Metazoa</taxon>
        <taxon>Ecdysozoa</taxon>
        <taxon>Nematoda</taxon>
        <taxon>Chromadorea</taxon>
        <taxon>Rhabditida</taxon>
        <taxon>Spirurina</taxon>
        <taxon>Ascaridomorpha</taxon>
        <taxon>Ascaridoidea</taxon>
        <taxon>Ascarididae</taxon>
        <taxon>Parascaris</taxon>
    </lineage>
</organism>
<dbReference type="Proteomes" id="UP000887564">
    <property type="component" value="Unplaced"/>
</dbReference>
<reference evidence="2" key="1">
    <citation type="submission" date="2022-11" db="UniProtKB">
        <authorList>
            <consortium name="WormBaseParasite"/>
        </authorList>
    </citation>
    <scope>IDENTIFICATION</scope>
</reference>
<name>A0A914SJV9_PAREQ</name>
<proteinExistence type="predicted"/>
<protein>
    <submittedName>
        <fullName evidence="2">Uncharacterized protein</fullName>
    </submittedName>
</protein>
<keyword evidence="1" id="KW-1185">Reference proteome</keyword>
<evidence type="ECO:0000313" key="1">
    <source>
        <dbReference type="Proteomes" id="UP000887564"/>
    </source>
</evidence>
<sequence>MFYSEETLANSTDGKSRLHHCVWNSLQFWCR</sequence>